<feature type="signal peptide" evidence="1">
    <location>
        <begin position="1"/>
        <end position="29"/>
    </location>
</feature>
<keyword evidence="3" id="KW-1185">Reference proteome</keyword>
<organism evidence="2 3">
    <name type="scientific">Psychromicrobium silvestre</name>
    <dbReference type="NCBI Taxonomy" id="1645614"/>
    <lineage>
        <taxon>Bacteria</taxon>
        <taxon>Bacillati</taxon>
        <taxon>Actinomycetota</taxon>
        <taxon>Actinomycetes</taxon>
        <taxon>Micrococcales</taxon>
        <taxon>Micrococcaceae</taxon>
        <taxon>Psychromicrobium</taxon>
    </lineage>
</organism>
<feature type="chain" id="PRO_5030778882" description="Secreted protein" evidence="1">
    <location>
        <begin position="30"/>
        <end position="81"/>
    </location>
</feature>
<dbReference type="EMBL" id="JACBYQ010000001">
    <property type="protein sequence ID" value="NYE93818.1"/>
    <property type="molecule type" value="Genomic_DNA"/>
</dbReference>
<evidence type="ECO:0000313" key="2">
    <source>
        <dbReference type="EMBL" id="NYE93818.1"/>
    </source>
</evidence>
<comment type="caution">
    <text evidence="2">The sequence shown here is derived from an EMBL/GenBank/DDBJ whole genome shotgun (WGS) entry which is preliminary data.</text>
</comment>
<dbReference type="Proteomes" id="UP000521748">
    <property type="component" value="Unassembled WGS sequence"/>
</dbReference>
<evidence type="ECO:0000313" key="3">
    <source>
        <dbReference type="Proteomes" id="UP000521748"/>
    </source>
</evidence>
<gene>
    <name evidence="2" type="ORF">FHU41_000039</name>
</gene>
<dbReference type="RefSeq" id="WP_179387678.1">
    <property type="nucleotide sequence ID" value="NZ_JACBYQ010000001.1"/>
</dbReference>
<proteinExistence type="predicted"/>
<sequence length="81" mass="8300">MKSLKKAASLGAGITLLGLAMFATTPAQAAVVCGSEPLSSGVTMSAEATPMCGATSPMPTYWVCPPRDPSVKVWVSTPWCP</sequence>
<protein>
    <recommendedName>
        <fullName evidence="4">Secreted protein</fullName>
    </recommendedName>
</protein>
<dbReference type="AlphaFoldDB" id="A0A7Y9LQN9"/>
<reference evidence="2 3" key="1">
    <citation type="submission" date="2020-07" db="EMBL/GenBank/DDBJ databases">
        <title>Sequencing the genomes of 1000 actinobacteria strains.</title>
        <authorList>
            <person name="Klenk H.-P."/>
        </authorList>
    </citation>
    <scope>NUCLEOTIDE SEQUENCE [LARGE SCALE GENOMIC DNA]</scope>
    <source>
        <strain evidence="2 3">DSM 102047</strain>
    </source>
</reference>
<evidence type="ECO:0000256" key="1">
    <source>
        <dbReference type="SAM" id="SignalP"/>
    </source>
</evidence>
<evidence type="ECO:0008006" key="4">
    <source>
        <dbReference type="Google" id="ProtNLM"/>
    </source>
</evidence>
<name>A0A7Y9LQN9_9MICC</name>
<keyword evidence="1" id="KW-0732">Signal</keyword>
<accession>A0A7Y9LQN9</accession>